<feature type="region of interest" description="Disordered" evidence="5">
    <location>
        <begin position="232"/>
        <end position="286"/>
    </location>
</feature>
<dbReference type="PROSITE" id="PS01358">
    <property type="entry name" value="ZF_RANBP2_1"/>
    <property type="match status" value="1"/>
</dbReference>
<feature type="compositionally biased region" description="Acidic residues" evidence="5">
    <location>
        <begin position="1331"/>
        <end position="1341"/>
    </location>
</feature>
<feature type="region of interest" description="Disordered" evidence="5">
    <location>
        <begin position="1409"/>
        <end position="1466"/>
    </location>
</feature>
<evidence type="ECO:0000256" key="3">
    <source>
        <dbReference type="ARBA" id="ARBA00022833"/>
    </source>
</evidence>
<evidence type="ECO:0000256" key="2">
    <source>
        <dbReference type="ARBA" id="ARBA00022771"/>
    </source>
</evidence>
<evidence type="ECO:0000259" key="6">
    <source>
        <dbReference type="PROSITE" id="PS50199"/>
    </source>
</evidence>
<feature type="compositionally biased region" description="Basic and acidic residues" evidence="5">
    <location>
        <begin position="1059"/>
        <end position="1082"/>
    </location>
</feature>
<organism evidence="7 8">
    <name type="scientific">Polarella glacialis</name>
    <name type="common">Dinoflagellate</name>
    <dbReference type="NCBI Taxonomy" id="89957"/>
    <lineage>
        <taxon>Eukaryota</taxon>
        <taxon>Sar</taxon>
        <taxon>Alveolata</taxon>
        <taxon>Dinophyceae</taxon>
        <taxon>Suessiales</taxon>
        <taxon>Suessiaceae</taxon>
        <taxon>Polarella</taxon>
    </lineage>
</organism>
<dbReference type="Proteomes" id="UP000654075">
    <property type="component" value="Unassembled WGS sequence"/>
</dbReference>
<name>A0A813GRW7_POLGL</name>
<evidence type="ECO:0000313" key="7">
    <source>
        <dbReference type="EMBL" id="CAE8627744.1"/>
    </source>
</evidence>
<dbReference type="Gene3D" id="1.25.40.10">
    <property type="entry name" value="Tetratricopeptide repeat domain"/>
    <property type="match status" value="1"/>
</dbReference>
<dbReference type="EMBL" id="CAJNNV010029256">
    <property type="protein sequence ID" value="CAE8627744.1"/>
    <property type="molecule type" value="Genomic_DNA"/>
</dbReference>
<feature type="compositionally biased region" description="Low complexity" evidence="5">
    <location>
        <begin position="1410"/>
        <end position="1429"/>
    </location>
</feature>
<gene>
    <name evidence="7" type="ORF">PGLA1383_LOCUS44465</name>
</gene>
<feature type="compositionally biased region" description="Polar residues" evidence="5">
    <location>
        <begin position="425"/>
        <end position="440"/>
    </location>
</feature>
<evidence type="ECO:0000256" key="1">
    <source>
        <dbReference type="ARBA" id="ARBA00022723"/>
    </source>
</evidence>
<feature type="compositionally biased region" description="Polar residues" evidence="5">
    <location>
        <begin position="1096"/>
        <end position="1108"/>
    </location>
</feature>
<feature type="compositionally biased region" description="Low complexity" evidence="5">
    <location>
        <begin position="1342"/>
        <end position="1367"/>
    </location>
</feature>
<reference evidence="7" key="1">
    <citation type="submission" date="2021-02" db="EMBL/GenBank/DDBJ databases">
        <authorList>
            <person name="Dougan E. K."/>
            <person name="Rhodes N."/>
            <person name="Thang M."/>
            <person name="Chan C."/>
        </authorList>
    </citation>
    <scope>NUCLEOTIDE SEQUENCE</scope>
</reference>
<dbReference type="InterPro" id="IPR019734">
    <property type="entry name" value="TPR_rpt"/>
</dbReference>
<feature type="compositionally biased region" description="Low complexity" evidence="5">
    <location>
        <begin position="1235"/>
        <end position="1289"/>
    </location>
</feature>
<proteinExistence type="predicted"/>
<dbReference type="GO" id="GO:0008270">
    <property type="term" value="F:zinc ion binding"/>
    <property type="evidence" value="ECO:0007669"/>
    <property type="project" value="UniProtKB-KW"/>
</dbReference>
<feature type="compositionally biased region" description="Pro residues" evidence="5">
    <location>
        <begin position="399"/>
        <end position="408"/>
    </location>
</feature>
<feature type="domain" description="RanBP2-type" evidence="6">
    <location>
        <begin position="1377"/>
        <end position="1410"/>
    </location>
</feature>
<feature type="compositionally biased region" description="Polar residues" evidence="5">
    <location>
        <begin position="242"/>
        <end position="253"/>
    </location>
</feature>
<dbReference type="InterPro" id="IPR001876">
    <property type="entry name" value="Znf_RanBP2"/>
</dbReference>
<comment type="caution">
    <text evidence="7">The sequence shown here is derived from an EMBL/GenBank/DDBJ whole genome shotgun (WGS) entry which is preliminary data.</text>
</comment>
<feature type="compositionally biased region" description="Basic and acidic residues" evidence="5">
    <location>
        <begin position="1133"/>
        <end position="1153"/>
    </location>
</feature>
<feature type="compositionally biased region" description="Basic and acidic residues" evidence="5">
    <location>
        <begin position="330"/>
        <end position="343"/>
    </location>
</feature>
<evidence type="ECO:0000256" key="5">
    <source>
        <dbReference type="SAM" id="MobiDB-lite"/>
    </source>
</evidence>
<feature type="compositionally biased region" description="Low complexity" evidence="5">
    <location>
        <begin position="1203"/>
        <end position="1228"/>
    </location>
</feature>
<protein>
    <recommendedName>
        <fullName evidence="6">RanBP2-type domain-containing protein</fullName>
    </recommendedName>
</protein>
<feature type="region of interest" description="Disordered" evidence="5">
    <location>
        <begin position="1003"/>
        <end position="1381"/>
    </location>
</feature>
<dbReference type="InterPro" id="IPR001202">
    <property type="entry name" value="WW_dom"/>
</dbReference>
<dbReference type="InterPro" id="IPR011990">
    <property type="entry name" value="TPR-like_helical_dom_sf"/>
</dbReference>
<feature type="compositionally biased region" description="Basic and acidic residues" evidence="5">
    <location>
        <begin position="268"/>
        <end position="278"/>
    </location>
</feature>
<dbReference type="PROSITE" id="PS50096">
    <property type="entry name" value="IQ"/>
    <property type="match status" value="1"/>
</dbReference>
<evidence type="ECO:0000256" key="4">
    <source>
        <dbReference type="PROSITE-ProRule" id="PRU00322"/>
    </source>
</evidence>
<dbReference type="OMA" id="DGNENEW"/>
<feature type="region of interest" description="Disordered" evidence="5">
    <location>
        <begin position="310"/>
        <end position="460"/>
    </location>
</feature>
<feature type="compositionally biased region" description="Acidic residues" evidence="5">
    <location>
        <begin position="1368"/>
        <end position="1377"/>
    </location>
</feature>
<dbReference type="SUPFAM" id="SSF48452">
    <property type="entry name" value="TPR-like"/>
    <property type="match status" value="1"/>
</dbReference>
<dbReference type="PROSITE" id="PS01159">
    <property type="entry name" value="WW_DOMAIN_1"/>
    <property type="match status" value="1"/>
</dbReference>
<feature type="region of interest" description="Disordered" evidence="5">
    <location>
        <begin position="475"/>
        <end position="577"/>
    </location>
</feature>
<keyword evidence="1" id="KW-0479">Metal-binding</keyword>
<evidence type="ECO:0000313" key="8">
    <source>
        <dbReference type="Proteomes" id="UP000654075"/>
    </source>
</evidence>
<feature type="compositionally biased region" description="Polar residues" evidence="5">
    <location>
        <begin position="1442"/>
        <end position="1457"/>
    </location>
</feature>
<feature type="region of interest" description="Disordered" evidence="5">
    <location>
        <begin position="964"/>
        <end position="984"/>
    </location>
</feature>
<keyword evidence="3" id="KW-0862">Zinc</keyword>
<dbReference type="OrthoDB" id="2148418at2759"/>
<dbReference type="PROSITE" id="PS50199">
    <property type="entry name" value="ZF_RANBP2_2"/>
    <property type="match status" value="1"/>
</dbReference>
<sequence length="1466" mass="156889">MSLDQLRSKYEQLATEMMEAALWKREGDGAAAYWWHATSKETTWTTPDAVATASLRTEALQKLREQINEQVAAGSKKASLAPCFSLTLGNLAALHQRLGNREAALLCLREAEALCPSLPAAESAATHLSLCALLSQLGRHAEAEKHALEAVRLGETDILSMPPIRDANGFAIGSAVLREKASSLAVALNNLAVQREFLGQVGECLALYEKAVVLAEGHMETDNPLRESHRNALQTAAERRSASFSGPTATTRRPSPLLPQSGRPLSAADRRRLSRERGGGVCPRGLLRGRTEQVRLTPRSLSREVANLLRPERQGQLLPRKTTAQAATRDALKQVRGKDDPRQGPRRARSRRGKEDRKAAGEGAVGQANVDTAAPERERCNAWTGDSLTRTPTLQDPMGPEPQTPLPPAGRSKLREEQVPPQLRPESSLQSVSCASTDSGSSEKLKASGPQRALQHARREAAAVRIQRTFKCHSLRRPLQGLDSPTPELQQQQPQQQDLGGACSSRPPAAMPEPRRPSSTQGSVVPHADPRASATIVQRQQQQQPPMADFSLAAGPRDGASKRLPRPAGSNSLGAPSLSLRAPSLGCVAARPRLPQAEGLNIDTEPSIDTDAMDSAGTSCFWSRDATNSKIIPSNLVSQYSFAEAQQTPKVSIDADARDSAEISCYWSGDDKNSKIIPSNLVSQNSLAEAQQAPEVEGIDGNLESRQTRDSAEISCFWSRDADSKMIPSNLVSQTSLAEAQHAPEVEGVDGNLEVQRVWQRHRQRRRQGSAMLLQSLLRARQELQRLGVEQAAAICLQSFLASCADAWPADGAAGCGRHGSRRLRARLAVEQRSGGSSAVRCTALRRLAPARQQGGQLRPCGWELVVAAGGTEREPRWRGLLEVTCQEAELRCRRPGHLQEDERLAQLRARAHPKEVARVLLADLIVNWSDGQLSLRLQVEADQSVAGQSQVLEATLYECKQPEHSQQQSKVEESHEPQKPLVPEITEKQQTVLDAIAEEQHAVKSEEAVAEEFLSASDEPTAEATQVTAEDGSEKSAQDAAEESSLQEADVVSPNRRPTWDKLVRSGDTDSEEGVDRETPDLTRSQISDVREATAKQTDAEVSSEQSLPAGELSSIAAVGIPSTAAATNEADDGKEGDSYGKEDWEELEKTQEQSGGDIQLGEETSAMHDSRAGMQVEATEGDAPPTPQAEAAAAAPPPPAAAIDTTATTEPAEATETPEPTEPTETLKPTVITEPTATTEPTPAAATEPTEPTCAPEAVESEAAATESTEKQQQQQQQQQQQMQQQQAGIIASEQATEVAEAPQPSAETPAAGIAEVPAALSSQLADDPFVDDDDDDDAAGAAADSTEVASGGAAAVAPTEAPTTEAEEQEEDDPPGPLCKAWSCDRCSFVNEVSPDICVLCDAKKFTTSSRPPTPASSRSRASLGRLAGGEGASSSSSTLRPASANRQALSRPSSAVRKARVS</sequence>
<keyword evidence="2 4" id="KW-0863">Zinc-finger</keyword>
<dbReference type="SMART" id="SM00028">
    <property type="entry name" value="TPR"/>
    <property type="match status" value="3"/>
</dbReference>
<keyword evidence="8" id="KW-1185">Reference proteome</keyword>
<accession>A0A813GRW7</accession>
<feature type="compositionally biased region" description="Polar residues" evidence="5">
    <location>
        <begin position="384"/>
        <end position="394"/>
    </location>
</feature>